<comment type="caution">
    <text evidence="11">The sequence shown here is derived from an EMBL/GenBank/DDBJ whole genome shotgun (WGS) entry which is preliminary data.</text>
</comment>
<comment type="subcellular location">
    <subcellularLocation>
        <location evidence="1 8">Nucleus</location>
    </subcellularLocation>
</comment>
<evidence type="ECO:0000256" key="8">
    <source>
        <dbReference type="RuleBase" id="RU364141"/>
    </source>
</evidence>
<dbReference type="OrthoDB" id="1929813at2759"/>
<feature type="compositionally biased region" description="Acidic residues" evidence="10">
    <location>
        <begin position="308"/>
        <end position="317"/>
    </location>
</feature>
<evidence type="ECO:0000313" key="12">
    <source>
        <dbReference type="Proteomes" id="UP000756921"/>
    </source>
</evidence>
<dbReference type="Pfam" id="PF10018">
    <property type="entry name" value="Med4"/>
    <property type="match status" value="1"/>
</dbReference>
<evidence type="ECO:0000256" key="4">
    <source>
        <dbReference type="ARBA" id="ARBA00023015"/>
    </source>
</evidence>
<keyword evidence="6 8" id="KW-0539">Nucleus</keyword>
<keyword evidence="12" id="KW-1185">Reference proteome</keyword>
<keyword evidence="9" id="KW-0175">Coiled coil</keyword>
<comment type="similarity">
    <text evidence="2 8">Belongs to the Mediator complex subunit 4 family.</text>
</comment>
<gene>
    <name evidence="8" type="primary">MED4</name>
    <name evidence="11" type="ORF">PMIN01_08627</name>
</gene>
<reference evidence="11" key="1">
    <citation type="journal article" date="2020" name="Mol. Plant Microbe Interact.">
        <title>Genome Sequence of the Biocontrol Agent Coniothyrium minitans strain Conio (IMI 134523).</title>
        <authorList>
            <person name="Patel D."/>
            <person name="Shittu T.A."/>
            <person name="Baroncelli R."/>
            <person name="Muthumeenakshi S."/>
            <person name="Osborne T.H."/>
            <person name="Janganan T.K."/>
            <person name="Sreenivasaprasad S."/>
        </authorList>
    </citation>
    <scope>NUCLEOTIDE SEQUENCE</scope>
    <source>
        <strain evidence="11">Conio</strain>
    </source>
</reference>
<feature type="compositionally biased region" description="Basic and acidic residues" evidence="10">
    <location>
        <begin position="132"/>
        <end position="141"/>
    </location>
</feature>
<dbReference type="AlphaFoldDB" id="A0A9P6GDC3"/>
<evidence type="ECO:0000256" key="5">
    <source>
        <dbReference type="ARBA" id="ARBA00023163"/>
    </source>
</evidence>
<feature type="compositionally biased region" description="Basic and acidic residues" evidence="10">
    <location>
        <begin position="164"/>
        <end position="177"/>
    </location>
</feature>
<organism evidence="11 12">
    <name type="scientific">Paraphaeosphaeria minitans</name>
    <dbReference type="NCBI Taxonomy" id="565426"/>
    <lineage>
        <taxon>Eukaryota</taxon>
        <taxon>Fungi</taxon>
        <taxon>Dikarya</taxon>
        <taxon>Ascomycota</taxon>
        <taxon>Pezizomycotina</taxon>
        <taxon>Dothideomycetes</taxon>
        <taxon>Pleosporomycetidae</taxon>
        <taxon>Pleosporales</taxon>
        <taxon>Massarineae</taxon>
        <taxon>Didymosphaeriaceae</taxon>
        <taxon>Paraphaeosphaeria</taxon>
    </lineage>
</organism>
<dbReference type="GO" id="GO:0016592">
    <property type="term" value="C:mediator complex"/>
    <property type="evidence" value="ECO:0007669"/>
    <property type="project" value="InterPro"/>
</dbReference>
<feature type="compositionally biased region" description="Low complexity" evidence="10">
    <location>
        <begin position="267"/>
        <end position="283"/>
    </location>
</feature>
<evidence type="ECO:0000313" key="11">
    <source>
        <dbReference type="EMBL" id="KAF9732945.1"/>
    </source>
</evidence>
<proteinExistence type="inferred from homology"/>
<sequence length="317" mass="34727">MDVTLDGVFSRVETAFTTLVDSIAAYNPSLQAASDLIAADDELARGIDKLAQHRENTARIHALRVEREALEEQFKSAVAALALLRRDLFATPVTKFPDDLRPVPFDELLQYAKNIAQSTVPPTYREALPEKQPEHKFKAAEDGASSAVPSNAIGTPIQQPAQDAPKDAAEGQVKEGEEQAITEDEAEWLKKLKASGFAWYPWPDEEKIRRGNLMQIQHVLDRGRDPTSEDLTNLGEDEKDRIAAEAAQAQANQEAQAAHAQAQALAQALAQSQTQPQAQPQTAGVEERQPHALPPKPAEKPQQFAGFDDLDSDDNSE</sequence>
<dbReference type="Proteomes" id="UP000756921">
    <property type="component" value="Unassembled WGS sequence"/>
</dbReference>
<evidence type="ECO:0000256" key="7">
    <source>
        <dbReference type="ARBA" id="ARBA00031257"/>
    </source>
</evidence>
<dbReference type="GO" id="GO:0006357">
    <property type="term" value="P:regulation of transcription by RNA polymerase II"/>
    <property type="evidence" value="ECO:0007669"/>
    <property type="project" value="InterPro"/>
</dbReference>
<dbReference type="GO" id="GO:0070847">
    <property type="term" value="C:core mediator complex"/>
    <property type="evidence" value="ECO:0007669"/>
    <property type="project" value="TreeGrafter"/>
</dbReference>
<protein>
    <recommendedName>
        <fullName evidence="3 8">Mediator of RNA polymerase II transcription subunit 4</fullName>
    </recommendedName>
    <alternativeName>
        <fullName evidence="7 8">Mediator complex subunit 4</fullName>
    </alternativeName>
</protein>
<evidence type="ECO:0000256" key="6">
    <source>
        <dbReference type="ARBA" id="ARBA00023242"/>
    </source>
</evidence>
<keyword evidence="4 8" id="KW-0805">Transcription regulation</keyword>
<comment type="subunit">
    <text evidence="8">Component of the Mediator complex.</text>
</comment>
<evidence type="ECO:0000256" key="1">
    <source>
        <dbReference type="ARBA" id="ARBA00004123"/>
    </source>
</evidence>
<feature type="region of interest" description="Disordered" evidence="10">
    <location>
        <begin position="267"/>
        <end position="317"/>
    </location>
</feature>
<dbReference type="InterPro" id="IPR019258">
    <property type="entry name" value="Mediator_Med4"/>
</dbReference>
<feature type="coiled-coil region" evidence="9">
    <location>
        <begin position="53"/>
        <end position="87"/>
    </location>
</feature>
<evidence type="ECO:0000256" key="10">
    <source>
        <dbReference type="SAM" id="MobiDB-lite"/>
    </source>
</evidence>
<feature type="region of interest" description="Disordered" evidence="10">
    <location>
        <begin position="132"/>
        <end position="180"/>
    </location>
</feature>
<feature type="compositionally biased region" description="Polar residues" evidence="10">
    <location>
        <begin position="147"/>
        <end position="157"/>
    </location>
</feature>
<comment type="function">
    <text evidence="8">Component of the Mediator complex, a coactivator involved in the regulated transcription of nearly all RNA polymerase II-dependent genes. Mediator functions as a bridge to convey information from gene-specific regulatory proteins to the basal RNA polymerase II transcription machinery. Mediator is recruited to promoters by direct interactions with regulatory proteins and serves as a scaffold for the assembly of a functional preinitiation complex with RNA polymerase II and the general transcription factors.</text>
</comment>
<dbReference type="PANTHER" id="PTHR13208:SF2">
    <property type="entry name" value="MEDIATOR OF RNA POLYMERASE II TRANSCRIPTION SUBUNIT 4"/>
    <property type="match status" value="1"/>
</dbReference>
<evidence type="ECO:0000256" key="2">
    <source>
        <dbReference type="ARBA" id="ARBA00009626"/>
    </source>
</evidence>
<accession>A0A9P6GDC3</accession>
<dbReference type="PANTHER" id="PTHR13208">
    <property type="entry name" value="MEDIATOR OF RNA POLYMERASE II TRANSCRIPTION SUBUNIT 4"/>
    <property type="match status" value="1"/>
</dbReference>
<dbReference type="EMBL" id="WJXW01000009">
    <property type="protein sequence ID" value="KAF9732945.1"/>
    <property type="molecule type" value="Genomic_DNA"/>
</dbReference>
<name>A0A9P6GDC3_9PLEO</name>
<keyword evidence="5 8" id="KW-0804">Transcription</keyword>
<evidence type="ECO:0000256" key="3">
    <source>
        <dbReference type="ARBA" id="ARBA00020629"/>
    </source>
</evidence>
<evidence type="ECO:0000256" key="9">
    <source>
        <dbReference type="SAM" id="Coils"/>
    </source>
</evidence>
<dbReference type="GO" id="GO:0003712">
    <property type="term" value="F:transcription coregulator activity"/>
    <property type="evidence" value="ECO:0007669"/>
    <property type="project" value="InterPro"/>
</dbReference>
<keyword evidence="8" id="KW-0010">Activator</keyword>